<feature type="transmembrane region" description="Helical" evidence="8">
    <location>
        <begin position="45"/>
        <end position="63"/>
    </location>
</feature>
<name>A0A9D1V874_9FIRM</name>
<keyword evidence="7 8" id="KW-0472">Membrane</keyword>
<dbReference type="InterPro" id="IPR005807">
    <property type="entry name" value="SecE_bac"/>
</dbReference>
<comment type="subcellular location">
    <subcellularLocation>
        <location evidence="8">Cell membrane</location>
        <topology evidence="8">Single-pass membrane protein</topology>
    </subcellularLocation>
    <subcellularLocation>
        <location evidence="1">Membrane</location>
    </subcellularLocation>
</comment>
<dbReference type="HAMAP" id="MF_00422">
    <property type="entry name" value="SecE"/>
    <property type="match status" value="1"/>
</dbReference>
<dbReference type="Proteomes" id="UP000824204">
    <property type="component" value="Unassembled WGS sequence"/>
</dbReference>
<evidence type="ECO:0000256" key="3">
    <source>
        <dbReference type="ARBA" id="ARBA00022692"/>
    </source>
</evidence>
<dbReference type="Pfam" id="PF00584">
    <property type="entry name" value="SecE"/>
    <property type="match status" value="1"/>
</dbReference>
<evidence type="ECO:0000256" key="6">
    <source>
        <dbReference type="ARBA" id="ARBA00023010"/>
    </source>
</evidence>
<comment type="similarity">
    <text evidence="8">Belongs to the SecE/SEC61-gamma family.</text>
</comment>
<sequence>MKAKTAVKKPNIFVRMGRKIKEVFSELKKVTWPTFGKVMKATGTVILIVVLFLIVITAVNYGLSELLQLITGLAN</sequence>
<dbReference type="InterPro" id="IPR001901">
    <property type="entry name" value="Translocase_SecE/Sec61-g"/>
</dbReference>
<reference evidence="9" key="1">
    <citation type="journal article" date="2021" name="PeerJ">
        <title>Extensive microbial diversity within the chicken gut microbiome revealed by metagenomics and culture.</title>
        <authorList>
            <person name="Gilroy R."/>
            <person name="Ravi A."/>
            <person name="Getino M."/>
            <person name="Pursley I."/>
            <person name="Horton D.L."/>
            <person name="Alikhan N.F."/>
            <person name="Baker D."/>
            <person name="Gharbi K."/>
            <person name="Hall N."/>
            <person name="Watson M."/>
            <person name="Adriaenssens E.M."/>
            <person name="Foster-Nyarko E."/>
            <person name="Jarju S."/>
            <person name="Secka A."/>
            <person name="Antonio M."/>
            <person name="Oren A."/>
            <person name="Chaudhuri R.R."/>
            <person name="La Ragione R."/>
            <person name="Hildebrand F."/>
            <person name="Pallen M.J."/>
        </authorList>
    </citation>
    <scope>NUCLEOTIDE SEQUENCE</scope>
    <source>
        <strain evidence="9">811</strain>
    </source>
</reference>
<evidence type="ECO:0000256" key="8">
    <source>
        <dbReference type="HAMAP-Rule" id="MF_00422"/>
    </source>
</evidence>
<keyword evidence="8" id="KW-1003">Cell membrane</keyword>
<evidence type="ECO:0000313" key="10">
    <source>
        <dbReference type="Proteomes" id="UP000824204"/>
    </source>
</evidence>
<proteinExistence type="inferred from homology"/>
<evidence type="ECO:0000256" key="7">
    <source>
        <dbReference type="ARBA" id="ARBA00023136"/>
    </source>
</evidence>
<keyword evidence="4 8" id="KW-0653">Protein transport</keyword>
<gene>
    <name evidence="8 9" type="primary">secE</name>
    <name evidence="9" type="ORF">H9741_04460</name>
</gene>
<protein>
    <recommendedName>
        <fullName evidence="8">Protein translocase subunit SecE</fullName>
    </recommendedName>
</protein>
<dbReference type="GO" id="GO:0006605">
    <property type="term" value="P:protein targeting"/>
    <property type="evidence" value="ECO:0007669"/>
    <property type="project" value="UniProtKB-UniRule"/>
</dbReference>
<evidence type="ECO:0000313" key="9">
    <source>
        <dbReference type="EMBL" id="HIX07698.1"/>
    </source>
</evidence>
<dbReference type="Gene3D" id="1.20.5.1030">
    <property type="entry name" value="Preprotein translocase secy subunit"/>
    <property type="match status" value="1"/>
</dbReference>
<dbReference type="NCBIfam" id="TIGR00964">
    <property type="entry name" value="secE_bact"/>
    <property type="match status" value="1"/>
</dbReference>
<comment type="caution">
    <text evidence="9">The sequence shown here is derived from an EMBL/GenBank/DDBJ whole genome shotgun (WGS) entry which is preliminary data.</text>
</comment>
<evidence type="ECO:0000256" key="1">
    <source>
        <dbReference type="ARBA" id="ARBA00004370"/>
    </source>
</evidence>
<keyword evidence="3 8" id="KW-0812">Transmembrane</keyword>
<evidence type="ECO:0000256" key="2">
    <source>
        <dbReference type="ARBA" id="ARBA00022448"/>
    </source>
</evidence>
<dbReference type="GO" id="GO:0009306">
    <property type="term" value="P:protein secretion"/>
    <property type="evidence" value="ECO:0007669"/>
    <property type="project" value="UniProtKB-UniRule"/>
</dbReference>
<reference evidence="9" key="2">
    <citation type="submission" date="2021-04" db="EMBL/GenBank/DDBJ databases">
        <authorList>
            <person name="Gilroy R."/>
        </authorList>
    </citation>
    <scope>NUCLEOTIDE SEQUENCE</scope>
    <source>
        <strain evidence="9">811</strain>
    </source>
</reference>
<dbReference type="EMBL" id="DXFX01000055">
    <property type="protein sequence ID" value="HIX07698.1"/>
    <property type="molecule type" value="Genomic_DNA"/>
</dbReference>
<evidence type="ECO:0000256" key="4">
    <source>
        <dbReference type="ARBA" id="ARBA00022927"/>
    </source>
</evidence>
<dbReference type="GO" id="GO:0043952">
    <property type="term" value="P:protein transport by the Sec complex"/>
    <property type="evidence" value="ECO:0007669"/>
    <property type="project" value="UniProtKB-UniRule"/>
</dbReference>
<evidence type="ECO:0000256" key="5">
    <source>
        <dbReference type="ARBA" id="ARBA00022989"/>
    </source>
</evidence>
<dbReference type="InterPro" id="IPR038379">
    <property type="entry name" value="SecE_sf"/>
</dbReference>
<dbReference type="GO" id="GO:0005886">
    <property type="term" value="C:plasma membrane"/>
    <property type="evidence" value="ECO:0007669"/>
    <property type="project" value="UniProtKB-SubCell"/>
</dbReference>
<keyword evidence="6 8" id="KW-0811">Translocation</keyword>
<keyword evidence="5 8" id="KW-1133">Transmembrane helix</keyword>
<accession>A0A9D1V874</accession>
<comment type="function">
    <text evidence="8">Essential subunit of the Sec protein translocation channel SecYEG. Clamps together the 2 halves of SecY. May contact the channel plug during translocation.</text>
</comment>
<dbReference type="GO" id="GO:0065002">
    <property type="term" value="P:intracellular protein transmembrane transport"/>
    <property type="evidence" value="ECO:0007669"/>
    <property type="project" value="UniProtKB-UniRule"/>
</dbReference>
<comment type="subunit">
    <text evidence="8">Component of the Sec protein translocase complex. Heterotrimer consisting of SecY, SecE and SecG subunits. The heterotrimers can form oligomers, although 1 heterotrimer is thought to be able to translocate proteins. Interacts with the ribosome. Interacts with SecDF, and other proteins may be involved. Interacts with SecA.</text>
</comment>
<dbReference type="AlphaFoldDB" id="A0A9D1V874"/>
<organism evidence="9 10">
    <name type="scientific">Candidatus Borkfalkia faecipullorum</name>
    <dbReference type="NCBI Taxonomy" id="2838510"/>
    <lineage>
        <taxon>Bacteria</taxon>
        <taxon>Bacillati</taxon>
        <taxon>Bacillota</taxon>
        <taxon>Clostridia</taxon>
        <taxon>Christensenellales</taxon>
        <taxon>Christensenellaceae</taxon>
        <taxon>Candidatus Borkfalkia</taxon>
    </lineage>
</organism>
<keyword evidence="2 8" id="KW-0813">Transport</keyword>
<dbReference type="GO" id="GO:0008320">
    <property type="term" value="F:protein transmembrane transporter activity"/>
    <property type="evidence" value="ECO:0007669"/>
    <property type="project" value="UniProtKB-UniRule"/>
</dbReference>